<feature type="region of interest" description="Disordered" evidence="1">
    <location>
        <begin position="351"/>
        <end position="484"/>
    </location>
</feature>
<comment type="caution">
    <text evidence="2">The sequence shown here is derived from an EMBL/GenBank/DDBJ whole genome shotgun (WGS) entry which is preliminary data.</text>
</comment>
<evidence type="ECO:0000313" key="2">
    <source>
        <dbReference type="EMBL" id="MDH6279195.1"/>
    </source>
</evidence>
<evidence type="ECO:0000256" key="1">
    <source>
        <dbReference type="SAM" id="MobiDB-lite"/>
    </source>
</evidence>
<feature type="compositionally biased region" description="Pro residues" evidence="1">
    <location>
        <begin position="356"/>
        <end position="374"/>
    </location>
</feature>
<accession>A0ABT6M4F9</accession>
<sequence>METILDAGAAGLRYFALYLPRAAVVAERLATGDRLPTYEDVEARYLEQRGIDLGALDADIEVLTRVAADLDDRFDDQESVVPVLEESWAGADADRACEHLGTHLARADLVRRNVAEVRCALVETSRSLREAVTQKADWVGARDASQAGGLTPEQIDTAMSGAACADALTDLFLPHVRDTVSAFTALCDTTAMTVDDAYRNLACVFAHIDDSAFPVPGPLVVGECGGPTVAPSAVCHESPAVPAAVVTGGAAGTTSRAGGTSLAGLGTPLGGGPMSPPRGSLVGGGSLDLDGLVVEGTVRAVGAIVGVVADVALAVVDTVGDLVREAAATAETVEEADAGCSLNLDREPCCDGAPAPRDPVPEECPTPDSPPAAPMPVAQPAADDDCPEPETEPETEYETPSPAAEPPAVKLPTEQPEPEPVELQPTEPPVESCVPAVTPPAHPALGARPATGSRAAAEPALAELGSEPPSPDGAGAEIAEAGPL</sequence>
<gene>
    <name evidence="2" type="ORF">M2280_000400</name>
</gene>
<evidence type="ECO:0000313" key="3">
    <source>
        <dbReference type="Proteomes" id="UP001160334"/>
    </source>
</evidence>
<feature type="compositionally biased region" description="Acidic residues" evidence="1">
    <location>
        <begin position="382"/>
        <end position="397"/>
    </location>
</feature>
<dbReference type="RefSeq" id="WP_280758576.1">
    <property type="nucleotide sequence ID" value="NZ_JARXVC010000001.1"/>
</dbReference>
<dbReference type="Proteomes" id="UP001160334">
    <property type="component" value="Unassembled WGS sequence"/>
</dbReference>
<organism evidence="2 3">
    <name type="scientific">Prescottella agglutinans</name>
    <dbReference type="NCBI Taxonomy" id="1644129"/>
    <lineage>
        <taxon>Bacteria</taxon>
        <taxon>Bacillati</taxon>
        <taxon>Actinomycetota</taxon>
        <taxon>Actinomycetes</taxon>
        <taxon>Mycobacteriales</taxon>
        <taxon>Nocardiaceae</taxon>
        <taxon>Prescottella</taxon>
    </lineage>
</organism>
<proteinExistence type="predicted"/>
<name>A0ABT6M4F9_9NOCA</name>
<feature type="compositionally biased region" description="Low complexity" evidence="1">
    <location>
        <begin position="252"/>
        <end position="266"/>
    </location>
</feature>
<reference evidence="2 3" key="1">
    <citation type="submission" date="2023-04" db="EMBL/GenBank/DDBJ databases">
        <title>Forest soil microbial communities from Buena Vista Peninsula, Colon Province, Panama.</title>
        <authorList>
            <person name="Bouskill N."/>
        </authorList>
    </citation>
    <scope>NUCLEOTIDE SEQUENCE [LARGE SCALE GENOMIC DNA]</scope>
    <source>
        <strain evidence="2 3">CFH S0262</strain>
    </source>
</reference>
<keyword evidence="3" id="KW-1185">Reference proteome</keyword>
<protein>
    <submittedName>
        <fullName evidence="2">Uncharacterized protein</fullName>
    </submittedName>
</protein>
<feature type="region of interest" description="Disordered" evidence="1">
    <location>
        <begin position="252"/>
        <end position="282"/>
    </location>
</feature>
<feature type="compositionally biased region" description="Low complexity" evidence="1">
    <location>
        <begin position="421"/>
        <end position="431"/>
    </location>
</feature>
<dbReference type="EMBL" id="JARXVC010000001">
    <property type="protein sequence ID" value="MDH6279195.1"/>
    <property type="molecule type" value="Genomic_DNA"/>
</dbReference>
<feature type="compositionally biased region" description="Low complexity" evidence="1">
    <location>
        <begin position="398"/>
        <end position="414"/>
    </location>
</feature>